<dbReference type="OrthoDB" id="5891534at2759"/>
<reference evidence="3" key="1">
    <citation type="journal article" date="2015" name="Nat. Genet.">
        <title>The genome and transcriptome of the zoonotic hookworm Ancylostoma ceylanicum identify infection-specific gene families.</title>
        <authorList>
            <person name="Schwarz E.M."/>
            <person name="Hu Y."/>
            <person name="Antoshechkin I."/>
            <person name="Miller M.M."/>
            <person name="Sternberg P.W."/>
            <person name="Aroian R.V."/>
        </authorList>
    </citation>
    <scope>NUCLEOTIDE SEQUENCE</scope>
    <source>
        <strain evidence="3">HY135</strain>
    </source>
</reference>
<comment type="caution">
    <text evidence="2">The sequence shown here is derived from an EMBL/GenBank/DDBJ whole genome shotgun (WGS) entry which is preliminary data.</text>
</comment>
<gene>
    <name evidence="2" type="primary">Acey_s0132.g1711</name>
    <name evidence="2" type="ORF">Y032_0132g1711</name>
</gene>
<evidence type="ECO:0000313" key="3">
    <source>
        <dbReference type="Proteomes" id="UP000024635"/>
    </source>
</evidence>
<evidence type="ECO:0000313" key="2">
    <source>
        <dbReference type="EMBL" id="EYB98314.1"/>
    </source>
</evidence>
<dbReference type="AlphaFoldDB" id="A0A016T6T2"/>
<proteinExistence type="predicted"/>
<accession>A0A016T6T2</accession>
<dbReference type="EMBL" id="JARK01001468">
    <property type="protein sequence ID" value="EYB98314.1"/>
    <property type="molecule type" value="Genomic_DNA"/>
</dbReference>
<feature type="region of interest" description="Disordered" evidence="1">
    <location>
        <begin position="40"/>
        <end position="66"/>
    </location>
</feature>
<organism evidence="2 3">
    <name type="scientific">Ancylostoma ceylanicum</name>
    <dbReference type="NCBI Taxonomy" id="53326"/>
    <lineage>
        <taxon>Eukaryota</taxon>
        <taxon>Metazoa</taxon>
        <taxon>Ecdysozoa</taxon>
        <taxon>Nematoda</taxon>
        <taxon>Chromadorea</taxon>
        <taxon>Rhabditida</taxon>
        <taxon>Rhabditina</taxon>
        <taxon>Rhabditomorpha</taxon>
        <taxon>Strongyloidea</taxon>
        <taxon>Ancylostomatidae</taxon>
        <taxon>Ancylostomatinae</taxon>
        <taxon>Ancylostoma</taxon>
    </lineage>
</organism>
<dbReference type="Proteomes" id="UP000024635">
    <property type="component" value="Unassembled WGS sequence"/>
</dbReference>
<evidence type="ECO:0000256" key="1">
    <source>
        <dbReference type="SAM" id="MobiDB-lite"/>
    </source>
</evidence>
<protein>
    <submittedName>
        <fullName evidence="2">Uncharacterized protein</fullName>
    </submittedName>
</protein>
<name>A0A016T6T2_9BILA</name>
<sequence>MWFQPCLDKAGSSFCIKPFEQGMCHHEALKELMQEDNTREYDKTSYSSSRSNFLAPGNASGWDCTH</sequence>
<keyword evidence="3" id="KW-1185">Reference proteome</keyword>